<dbReference type="RefSeq" id="WP_018579530.1">
    <property type="nucleotide sequence ID" value="NZ_JENJ01000117.1"/>
</dbReference>
<dbReference type="SUPFAM" id="SSF51306">
    <property type="entry name" value="LexA/Signal peptidase"/>
    <property type="match status" value="1"/>
</dbReference>
<keyword evidence="8" id="KW-0238">DNA-binding</keyword>
<name>A0A0A0HW69_CLONO</name>
<proteinExistence type="inferred from homology"/>
<dbReference type="PANTHER" id="PTHR33516:SF2">
    <property type="entry name" value="LEXA REPRESSOR-RELATED"/>
    <property type="match status" value="1"/>
</dbReference>
<comment type="similarity">
    <text evidence="1 12">Belongs to the peptidase S24 family.</text>
</comment>
<keyword evidence="11" id="KW-0742">SOS response</keyword>
<dbReference type="GO" id="GO:0006281">
    <property type="term" value="P:DNA repair"/>
    <property type="evidence" value="ECO:0007669"/>
    <property type="project" value="UniProtKB-KW"/>
</dbReference>
<keyword evidence="7" id="KW-0805">Transcription regulation</keyword>
<dbReference type="InterPro" id="IPR036286">
    <property type="entry name" value="LexA/Signal_pep-like_sf"/>
</dbReference>
<dbReference type="InterPro" id="IPR015927">
    <property type="entry name" value="Peptidase_S24_S26A/B/C"/>
</dbReference>
<dbReference type="PRINTS" id="PR00726">
    <property type="entry name" value="LEXASERPTASE"/>
</dbReference>
<dbReference type="GO" id="GO:0006260">
    <property type="term" value="P:DNA replication"/>
    <property type="evidence" value="ECO:0007669"/>
    <property type="project" value="UniProtKB-KW"/>
</dbReference>
<evidence type="ECO:0000256" key="1">
    <source>
        <dbReference type="ARBA" id="ARBA00007484"/>
    </source>
</evidence>
<evidence type="ECO:0000256" key="3">
    <source>
        <dbReference type="ARBA" id="ARBA00022705"/>
    </source>
</evidence>
<dbReference type="GO" id="GO:0003677">
    <property type="term" value="F:DNA binding"/>
    <property type="evidence" value="ECO:0007669"/>
    <property type="project" value="UniProtKB-KW"/>
</dbReference>
<evidence type="ECO:0000256" key="5">
    <source>
        <dbReference type="ARBA" id="ARBA00022801"/>
    </source>
</evidence>
<dbReference type="GO" id="GO:0009432">
    <property type="term" value="P:SOS response"/>
    <property type="evidence" value="ECO:0007669"/>
    <property type="project" value="UniProtKB-KW"/>
</dbReference>
<evidence type="ECO:0000256" key="7">
    <source>
        <dbReference type="ARBA" id="ARBA00023015"/>
    </source>
</evidence>
<dbReference type="AlphaFoldDB" id="A0A0A0HW69"/>
<keyword evidence="10" id="KW-0234">DNA repair</keyword>
<evidence type="ECO:0000256" key="12">
    <source>
        <dbReference type="RuleBase" id="RU003991"/>
    </source>
</evidence>
<reference evidence="14 15" key="1">
    <citation type="submission" date="2014-01" db="EMBL/GenBank/DDBJ databases">
        <title>Plasmidome dynamics in the species complex Clostridium novyi sensu lato converts strains of independent lineages into distinctly different pathogens.</title>
        <authorList>
            <person name="Skarin H."/>
            <person name="Segerman B."/>
        </authorList>
    </citation>
    <scope>NUCLEOTIDE SEQUENCE [LARGE SCALE GENOMIC DNA]</scope>
    <source>
        <strain evidence="14 15">4552</strain>
    </source>
</reference>
<sequence length="201" mass="22703">MRTKSPKRMEEIIDYVNQYTNHYRTSPSTREIAKAVKTDNGTVYRYLVEMNEKGMLEYNGKEIITPTIKKMETDMIQAAVLGSVSCGLPLLEEEHIESYVSLPAKFFDKGDYFILRANGDSMIEAGIEDGDLVVIRKQEEANEGQIVVALLEDGTTTLKRLYLDQGKKCVRLKPENKNMKDIVTANCSIQGIAVKIMKDLV</sequence>
<dbReference type="NCBIfam" id="TIGR00498">
    <property type="entry name" value="lexA"/>
    <property type="match status" value="1"/>
</dbReference>
<dbReference type="InterPro" id="IPR039418">
    <property type="entry name" value="LexA-like"/>
</dbReference>
<dbReference type="PANTHER" id="PTHR33516">
    <property type="entry name" value="LEXA REPRESSOR"/>
    <property type="match status" value="1"/>
</dbReference>
<gene>
    <name evidence="14" type="ORF">Z968_12725</name>
</gene>
<dbReference type="GO" id="GO:0004252">
    <property type="term" value="F:serine-type endopeptidase activity"/>
    <property type="evidence" value="ECO:0007669"/>
    <property type="project" value="InterPro"/>
</dbReference>
<evidence type="ECO:0000256" key="9">
    <source>
        <dbReference type="ARBA" id="ARBA00023163"/>
    </source>
</evidence>
<comment type="caution">
    <text evidence="14">The sequence shown here is derived from an EMBL/GenBank/DDBJ whole genome shotgun (WGS) entry which is preliminary data.</text>
</comment>
<dbReference type="GO" id="GO:0045892">
    <property type="term" value="P:negative regulation of DNA-templated transcription"/>
    <property type="evidence" value="ECO:0007669"/>
    <property type="project" value="InterPro"/>
</dbReference>
<evidence type="ECO:0000256" key="6">
    <source>
        <dbReference type="ARBA" id="ARBA00022813"/>
    </source>
</evidence>
<evidence type="ECO:0000313" key="15">
    <source>
        <dbReference type="Proteomes" id="UP000030012"/>
    </source>
</evidence>
<evidence type="ECO:0000256" key="10">
    <source>
        <dbReference type="ARBA" id="ARBA00023204"/>
    </source>
</evidence>
<dbReference type="InterPro" id="IPR006200">
    <property type="entry name" value="LexA"/>
</dbReference>
<dbReference type="EMBL" id="JENJ01000117">
    <property type="protein sequence ID" value="KGM92802.1"/>
    <property type="molecule type" value="Genomic_DNA"/>
</dbReference>
<dbReference type="CDD" id="cd06529">
    <property type="entry name" value="S24_LexA-like"/>
    <property type="match status" value="1"/>
</dbReference>
<keyword evidence="5 12" id="KW-0378">Hydrolase</keyword>
<evidence type="ECO:0000256" key="2">
    <source>
        <dbReference type="ARBA" id="ARBA00022491"/>
    </source>
</evidence>
<organism evidence="14 15">
    <name type="scientific">Clostridium novyi A str. 4552</name>
    <dbReference type="NCBI Taxonomy" id="1444289"/>
    <lineage>
        <taxon>Bacteria</taxon>
        <taxon>Bacillati</taxon>
        <taxon>Bacillota</taxon>
        <taxon>Clostridia</taxon>
        <taxon>Eubacteriales</taxon>
        <taxon>Clostridiaceae</taxon>
        <taxon>Clostridium</taxon>
    </lineage>
</organism>
<dbReference type="OrthoDB" id="9787585at2"/>
<keyword evidence="2" id="KW-0678">Repressor</keyword>
<evidence type="ECO:0000256" key="8">
    <source>
        <dbReference type="ARBA" id="ARBA00023125"/>
    </source>
</evidence>
<keyword evidence="4" id="KW-0227">DNA damage</keyword>
<protein>
    <submittedName>
        <fullName evidence="14">Repressor LexA</fullName>
    </submittedName>
</protein>
<feature type="domain" description="Peptidase S24/S26A/S26B/S26C" evidence="13">
    <location>
        <begin position="80"/>
        <end position="194"/>
    </location>
</feature>
<dbReference type="Gene3D" id="1.10.10.10">
    <property type="entry name" value="Winged helix-like DNA-binding domain superfamily/Winged helix DNA-binding domain"/>
    <property type="match status" value="1"/>
</dbReference>
<dbReference type="Gene3D" id="2.10.109.10">
    <property type="entry name" value="Umud Fragment, subunit A"/>
    <property type="match status" value="1"/>
</dbReference>
<keyword evidence="9" id="KW-0804">Transcription</keyword>
<dbReference type="InterPro" id="IPR050077">
    <property type="entry name" value="LexA_repressor"/>
</dbReference>
<dbReference type="Pfam" id="PF00717">
    <property type="entry name" value="Peptidase_S24"/>
    <property type="match status" value="1"/>
</dbReference>
<keyword evidence="3" id="KW-0235">DNA replication</keyword>
<dbReference type="InterPro" id="IPR006197">
    <property type="entry name" value="Peptidase_S24_LexA"/>
</dbReference>
<dbReference type="Proteomes" id="UP000030012">
    <property type="component" value="Unassembled WGS sequence"/>
</dbReference>
<evidence type="ECO:0000256" key="11">
    <source>
        <dbReference type="ARBA" id="ARBA00023236"/>
    </source>
</evidence>
<keyword evidence="6 12" id="KW-0068">Autocatalytic cleavage</keyword>
<evidence type="ECO:0000256" key="4">
    <source>
        <dbReference type="ARBA" id="ARBA00022763"/>
    </source>
</evidence>
<evidence type="ECO:0000259" key="13">
    <source>
        <dbReference type="Pfam" id="PF00717"/>
    </source>
</evidence>
<dbReference type="InterPro" id="IPR036388">
    <property type="entry name" value="WH-like_DNA-bd_sf"/>
</dbReference>
<dbReference type="SUPFAM" id="SSF46785">
    <property type="entry name" value="Winged helix' DNA-binding domain"/>
    <property type="match status" value="1"/>
</dbReference>
<dbReference type="InterPro" id="IPR036390">
    <property type="entry name" value="WH_DNA-bd_sf"/>
</dbReference>
<evidence type="ECO:0000313" key="14">
    <source>
        <dbReference type="EMBL" id="KGM92802.1"/>
    </source>
</evidence>
<accession>A0A0A0HW69</accession>